<evidence type="ECO:0000313" key="3">
    <source>
        <dbReference type="Proteomes" id="UP000006048"/>
    </source>
</evidence>
<sequence>MPLGVEIHPKGRLPLHVAEMLCAVRQPAYELLTEGDVYYARMLRAIRGARRHVQIMMYIWQNDRIGRLFLKALERKCRQGTQVTIVVDAIGSFDLPRNFFAPVQRLGASVYMHHRWQLLSWQWLRYLIRRNHRKLLVVDDEVAFTGGFNLMREASLRHFGHGRWLDVGFVTRAQQPVWQLRRQFQNACRRASHRRWATRLLLRSQNKVILFSGRRAISFSMSRWLKRRLRKAHKKIVIAVPYFVPYGFYWRVLVRKLKRGVTVDIILPARSDVAWVDQLSFFLARRLMRKGANIYLYGGDDARFSHAKFYMIDGYSGTGSANYDYRSLVLNLDTLVFTPQSKGAWQKVHEEMLQNSQRAAEADLNTGWIARLLLAVRWLA</sequence>
<dbReference type="SMART" id="SM00155">
    <property type="entry name" value="PLDc"/>
    <property type="match status" value="2"/>
</dbReference>
<evidence type="ECO:0000313" key="2">
    <source>
        <dbReference type="EMBL" id="AFM14684.1"/>
    </source>
</evidence>
<evidence type="ECO:0000259" key="1">
    <source>
        <dbReference type="PROSITE" id="PS50035"/>
    </source>
</evidence>
<dbReference type="PROSITE" id="PS50035">
    <property type="entry name" value="PLD"/>
    <property type="match status" value="2"/>
</dbReference>
<dbReference type="AlphaFoldDB" id="I4BBM7"/>
<proteinExistence type="predicted"/>
<dbReference type="PATRIC" id="fig|869212.3.peg.4084"/>
<dbReference type="KEGG" id="tpx:Turpa_4050"/>
<keyword evidence="3" id="KW-1185">Reference proteome</keyword>
<accession>I4BBM7</accession>
<dbReference type="Gene3D" id="3.30.870.10">
    <property type="entry name" value="Endonuclease Chain A"/>
    <property type="match status" value="2"/>
</dbReference>
<dbReference type="GO" id="GO:0030572">
    <property type="term" value="F:phosphatidyltransferase activity"/>
    <property type="evidence" value="ECO:0007669"/>
    <property type="project" value="UniProtKB-ARBA"/>
</dbReference>
<dbReference type="Pfam" id="PF13091">
    <property type="entry name" value="PLDc_2"/>
    <property type="match status" value="2"/>
</dbReference>
<feature type="domain" description="PLD phosphodiesterase" evidence="1">
    <location>
        <begin position="301"/>
        <end position="327"/>
    </location>
</feature>
<dbReference type="STRING" id="869212.Turpa_4050"/>
<dbReference type="GO" id="GO:0032049">
    <property type="term" value="P:cardiolipin biosynthetic process"/>
    <property type="evidence" value="ECO:0007669"/>
    <property type="project" value="UniProtKB-ARBA"/>
</dbReference>
<dbReference type="PANTHER" id="PTHR21248:SF22">
    <property type="entry name" value="PHOSPHOLIPASE D"/>
    <property type="match status" value="1"/>
</dbReference>
<dbReference type="PANTHER" id="PTHR21248">
    <property type="entry name" value="CARDIOLIPIN SYNTHASE"/>
    <property type="match status" value="1"/>
</dbReference>
<gene>
    <name evidence="2" type="ordered locus">Turpa_4050</name>
</gene>
<dbReference type="Proteomes" id="UP000006048">
    <property type="component" value="Chromosome"/>
</dbReference>
<dbReference type="InterPro" id="IPR001736">
    <property type="entry name" value="PLipase_D/transphosphatidylase"/>
</dbReference>
<reference evidence="2 3" key="1">
    <citation type="submission" date="2012-06" db="EMBL/GenBank/DDBJ databases">
        <title>The complete chromosome of genome of Turneriella parva DSM 21527.</title>
        <authorList>
            <consortium name="US DOE Joint Genome Institute (JGI-PGF)"/>
            <person name="Lucas S."/>
            <person name="Han J."/>
            <person name="Lapidus A."/>
            <person name="Bruce D."/>
            <person name="Goodwin L."/>
            <person name="Pitluck S."/>
            <person name="Peters L."/>
            <person name="Kyrpides N."/>
            <person name="Mavromatis K."/>
            <person name="Ivanova N."/>
            <person name="Mikhailova N."/>
            <person name="Chertkov O."/>
            <person name="Detter J.C."/>
            <person name="Tapia R."/>
            <person name="Han C."/>
            <person name="Land M."/>
            <person name="Hauser L."/>
            <person name="Markowitz V."/>
            <person name="Cheng J.-F."/>
            <person name="Hugenholtz P."/>
            <person name="Woyke T."/>
            <person name="Wu D."/>
            <person name="Gronow S."/>
            <person name="Wellnitz S."/>
            <person name="Brambilla E."/>
            <person name="Klenk H.-P."/>
            <person name="Eisen J.A."/>
        </authorList>
    </citation>
    <scope>NUCLEOTIDE SEQUENCE [LARGE SCALE GENOMIC DNA]</scope>
    <source>
        <strain evidence="3">ATCC BAA-1111 / DSM 21527 / NCTC 11395 / H</strain>
    </source>
</reference>
<dbReference type="SUPFAM" id="SSF56024">
    <property type="entry name" value="Phospholipase D/nuclease"/>
    <property type="match status" value="2"/>
</dbReference>
<dbReference type="OrthoDB" id="9762009at2"/>
<protein>
    <submittedName>
        <fullName evidence="2">Phospholipase D/Transphosphatidylase</fullName>
    </submittedName>
</protein>
<organism evidence="2 3">
    <name type="scientific">Turneriella parva (strain ATCC BAA-1111 / DSM 21527 / NCTC 11395 / H)</name>
    <name type="common">Leptospira parva</name>
    <dbReference type="NCBI Taxonomy" id="869212"/>
    <lineage>
        <taxon>Bacteria</taxon>
        <taxon>Pseudomonadati</taxon>
        <taxon>Spirochaetota</taxon>
        <taxon>Spirochaetia</taxon>
        <taxon>Leptospirales</taxon>
        <taxon>Leptospiraceae</taxon>
        <taxon>Turneriella</taxon>
    </lineage>
</organism>
<dbReference type="InterPro" id="IPR025202">
    <property type="entry name" value="PLD-like_dom"/>
</dbReference>
<name>I4BBM7_TURPD</name>
<dbReference type="EMBL" id="CP002959">
    <property type="protein sequence ID" value="AFM14684.1"/>
    <property type="molecule type" value="Genomic_DNA"/>
</dbReference>
<feature type="domain" description="PLD phosphodiesterase" evidence="1">
    <location>
        <begin position="127"/>
        <end position="154"/>
    </location>
</feature>
<dbReference type="CDD" id="cd09110">
    <property type="entry name" value="PLDc_CLS_1"/>
    <property type="match status" value="1"/>
</dbReference>
<dbReference type="HOGENOM" id="CLU_772983_0_0_12"/>